<comment type="subcellular location">
    <subcellularLocation>
        <location evidence="1">Membrane</location>
        <topology evidence="1">Multi-pass membrane protein</topology>
    </subcellularLocation>
</comment>
<keyword evidence="8" id="KW-1185">Reference proteome</keyword>
<accession>A0ABS1YP86</accession>
<evidence type="ECO:0000256" key="2">
    <source>
        <dbReference type="ARBA" id="ARBA00022692"/>
    </source>
</evidence>
<name>A0ABS1YP86_9ACTN</name>
<keyword evidence="3 6" id="KW-1133">Transmembrane helix</keyword>
<dbReference type="EMBL" id="JAEVHL010000259">
    <property type="protein sequence ID" value="MBM0279264.1"/>
    <property type="molecule type" value="Genomic_DNA"/>
</dbReference>
<sequence>MVKTESITGRCGLARSHPVSRPSTARGASRWSSPTRADAWHPALRVGLAVMFTLTAVAHFAGHRRADLIAMVPPRLPRPDLLVTLTAVLESAGAIGLLVPATARVAAAGLALLMLAMFPANVSAARRRLTLAGRPVTPLGQRTALQLVFVATAVVISFGP</sequence>
<dbReference type="InterPro" id="IPR032808">
    <property type="entry name" value="DoxX"/>
</dbReference>
<feature type="region of interest" description="Disordered" evidence="5">
    <location>
        <begin position="1"/>
        <end position="34"/>
    </location>
</feature>
<organism evidence="7 8">
    <name type="scientific">Micromonospora tarensis</name>
    <dbReference type="NCBI Taxonomy" id="2806100"/>
    <lineage>
        <taxon>Bacteria</taxon>
        <taxon>Bacillati</taxon>
        <taxon>Actinomycetota</taxon>
        <taxon>Actinomycetes</taxon>
        <taxon>Micromonosporales</taxon>
        <taxon>Micromonosporaceae</taxon>
        <taxon>Micromonospora</taxon>
    </lineage>
</organism>
<evidence type="ECO:0000256" key="1">
    <source>
        <dbReference type="ARBA" id="ARBA00004141"/>
    </source>
</evidence>
<evidence type="ECO:0000313" key="8">
    <source>
        <dbReference type="Proteomes" id="UP000622245"/>
    </source>
</evidence>
<keyword evidence="4 6" id="KW-0472">Membrane</keyword>
<evidence type="ECO:0000256" key="4">
    <source>
        <dbReference type="ARBA" id="ARBA00023136"/>
    </source>
</evidence>
<feature type="transmembrane region" description="Helical" evidence="6">
    <location>
        <begin position="81"/>
        <end position="99"/>
    </location>
</feature>
<dbReference type="Pfam" id="PF07681">
    <property type="entry name" value="DoxX"/>
    <property type="match status" value="1"/>
</dbReference>
<keyword evidence="2 6" id="KW-0812">Transmembrane</keyword>
<evidence type="ECO:0000313" key="7">
    <source>
        <dbReference type="EMBL" id="MBM0279264.1"/>
    </source>
</evidence>
<evidence type="ECO:0000256" key="5">
    <source>
        <dbReference type="SAM" id="MobiDB-lite"/>
    </source>
</evidence>
<evidence type="ECO:0000256" key="3">
    <source>
        <dbReference type="ARBA" id="ARBA00022989"/>
    </source>
</evidence>
<feature type="transmembrane region" description="Helical" evidence="6">
    <location>
        <begin position="105"/>
        <end position="122"/>
    </location>
</feature>
<dbReference type="PANTHER" id="PTHR36974">
    <property type="entry name" value="MEMBRANE PROTEIN-RELATED"/>
    <property type="match status" value="1"/>
</dbReference>
<dbReference type="Proteomes" id="UP000622245">
    <property type="component" value="Unassembled WGS sequence"/>
</dbReference>
<feature type="transmembrane region" description="Helical" evidence="6">
    <location>
        <begin position="39"/>
        <end position="61"/>
    </location>
</feature>
<reference evidence="7 8" key="1">
    <citation type="submission" date="2021-01" db="EMBL/GenBank/DDBJ databases">
        <title>Draft genome sequence of Micromonospora sp. strain STR1s_6.</title>
        <authorList>
            <person name="Karlyshev A."/>
            <person name="Jawad R."/>
        </authorList>
    </citation>
    <scope>NUCLEOTIDE SEQUENCE [LARGE SCALE GENOMIC DNA]</scope>
    <source>
        <strain evidence="7 8">STR1S-6</strain>
    </source>
</reference>
<gene>
    <name evidence="7" type="ORF">JM949_30455</name>
</gene>
<proteinExistence type="predicted"/>
<protein>
    <submittedName>
        <fullName evidence="7">DoxX family membrane protein</fullName>
    </submittedName>
</protein>
<evidence type="ECO:0000256" key="6">
    <source>
        <dbReference type="SAM" id="Phobius"/>
    </source>
</evidence>
<comment type="caution">
    <text evidence="7">The sequence shown here is derived from an EMBL/GenBank/DDBJ whole genome shotgun (WGS) entry which is preliminary data.</text>
</comment>
<dbReference type="PANTHER" id="PTHR36974:SF1">
    <property type="entry name" value="DOXX FAMILY MEMBRANE PROTEIN"/>
    <property type="match status" value="1"/>
</dbReference>